<dbReference type="AlphaFoldDB" id="D1B8Z7"/>
<dbReference type="EMBL" id="CP001818">
    <property type="protein sequence ID" value="ACZ18750.1"/>
    <property type="molecule type" value="Genomic_DNA"/>
</dbReference>
<evidence type="ECO:0000256" key="1">
    <source>
        <dbReference type="SAM" id="MobiDB-lite"/>
    </source>
</evidence>
<evidence type="ECO:0000256" key="2">
    <source>
        <dbReference type="SAM" id="Phobius"/>
    </source>
</evidence>
<evidence type="ECO:0000259" key="4">
    <source>
        <dbReference type="Pfam" id="PF20990"/>
    </source>
</evidence>
<feature type="compositionally biased region" description="Low complexity" evidence="1">
    <location>
        <begin position="607"/>
        <end position="618"/>
    </location>
</feature>
<feature type="transmembrane region" description="Helical" evidence="2">
    <location>
        <begin position="413"/>
        <end position="439"/>
    </location>
</feature>
<feature type="compositionally biased region" description="Gly residues" evidence="1">
    <location>
        <begin position="619"/>
        <end position="639"/>
    </location>
</feature>
<feature type="region of interest" description="Disordered" evidence="1">
    <location>
        <begin position="607"/>
        <end position="639"/>
    </location>
</feature>
<dbReference type="OrthoDB" id="9767603at2"/>
<dbReference type="PROSITE" id="PS00430">
    <property type="entry name" value="TONB_DEPENDENT_REC_1"/>
    <property type="match status" value="1"/>
</dbReference>
<gene>
    <name evidence="5" type="ordered locus">Taci_0514</name>
</gene>
<dbReference type="eggNOG" id="COG4907">
    <property type="taxonomic scope" value="Bacteria"/>
</dbReference>
<name>D1B8Z7_THEAS</name>
<reference evidence="5 6" key="1">
    <citation type="journal article" date="2009" name="Stand. Genomic Sci.">
        <title>Complete genome sequence of Thermanaerovibrio acidaminovorans type strain (Su883).</title>
        <authorList>
            <person name="Chovatia M."/>
            <person name="Sikorski J."/>
            <person name="Schroder M."/>
            <person name="Lapidus A."/>
            <person name="Nolan M."/>
            <person name="Tice H."/>
            <person name="Glavina Del Rio T."/>
            <person name="Copeland A."/>
            <person name="Cheng J.F."/>
            <person name="Lucas S."/>
            <person name="Chen F."/>
            <person name="Bruce D."/>
            <person name="Goodwin L."/>
            <person name="Pitluck S."/>
            <person name="Ivanova N."/>
            <person name="Mavromatis K."/>
            <person name="Ovchinnikova G."/>
            <person name="Pati A."/>
            <person name="Chen A."/>
            <person name="Palaniappan K."/>
            <person name="Land M."/>
            <person name="Hauser L."/>
            <person name="Chang Y.J."/>
            <person name="Jeffries C.D."/>
            <person name="Chain P."/>
            <person name="Saunders E."/>
            <person name="Detter J.C."/>
            <person name="Brettin T."/>
            <person name="Rohde M."/>
            <person name="Goker M."/>
            <person name="Spring S."/>
            <person name="Bristow J."/>
            <person name="Markowitz V."/>
            <person name="Hugenholtz P."/>
            <person name="Kyrpides N.C."/>
            <person name="Klenk H.P."/>
            <person name="Eisen J.A."/>
        </authorList>
    </citation>
    <scope>NUCLEOTIDE SEQUENCE [LARGE SCALE GENOMIC DNA]</scope>
    <source>
        <strain evidence="6">ATCC 49978 / DSM 6589 / Su883</strain>
    </source>
</reference>
<dbReference type="KEGG" id="tai:Taci_0514"/>
<dbReference type="HOGENOM" id="CLU_015045_2_0_0"/>
<organism evidence="5 6">
    <name type="scientific">Thermanaerovibrio acidaminovorans (strain ATCC 49978 / DSM 6589 / Su883)</name>
    <name type="common">Selenomonas acidaminovorans</name>
    <dbReference type="NCBI Taxonomy" id="525903"/>
    <lineage>
        <taxon>Bacteria</taxon>
        <taxon>Thermotogati</taxon>
        <taxon>Synergistota</taxon>
        <taxon>Synergistia</taxon>
        <taxon>Synergistales</taxon>
        <taxon>Synergistaceae</taxon>
        <taxon>Thermanaerovibrio</taxon>
    </lineage>
</organism>
<dbReference type="InterPro" id="IPR048389">
    <property type="entry name" value="YciQ-like_C"/>
</dbReference>
<proteinExistence type="predicted"/>
<dbReference type="Pfam" id="PF09972">
    <property type="entry name" value="DUF2207"/>
    <property type="match status" value="1"/>
</dbReference>
<feature type="transmembrane region" description="Helical" evidence="2">
    <location>
        <begin position="386"/>
        <end position="407"/>
    </location>
</feature>
<evidence type="ECO:0000259" key="3">
    <source>
        <dbReference type="Pfam" id="PF09972"/>
    </source>
</evidence>
<sequence>MRRSFGAMILGLALAAVLGFGSMAVASEAILSFGSLVRISEKGELTVTETIVVRAEGNLIRRGIYRDFPTTYRDREGRTVRVPFKVERVFRDGKPEAWHTEGVSNGVRVYIGSKDVILPPGRYRYDVTYRTARQVGFFDRHDEIYWNVTGNGWALPIASAACRIYLPKGGHFTKLDAFTGPMGSTGRDAKFKIDDDGSALFWTTKPLGPYEGLTVAAAFPKGIVRNVPPKVLGLTARLWRALSYALGALAVGFLFITWYRVGRDPERGTVIPRFYPPEGLSPPMARALIRMGFDHKCLACAIVDAAVKGFVTIDRAGRNYLITLKAEDMRSLPRELAVVLANLFTMGTKEISLVQGEHQRLRNALTALKGLAEDQLEGTYYRSNTLPWLGGVLLSLLSVGAIMASALDVQEGLGLFMGLWLTGWTVGIMVLGMNVIGAWRGFRSYRSFRSFFKALFLTLFFLPFLAGELFGIYILQSVLGPVPTGQIILLGTLCGVFKGLMKAPTREGRRLMDELEGFKMFLAITEKDRLDRLNPPEMSLQTFESYLPYAMALDVENRWSERFSQMAQEAASRGEVSHAYVPLWYHGNLMDLGRDFGESLSSGLASSIASASTPPGSSSGFGGGGSSGGGGGGGGGGGW</sequence>
<feature type="transmembrane region" description="Helical" evidence="2">
    <location>
        <begin position="481"/>
        <end position="501"/>
    </location>
</feature>
<dbReference type="Proteomes" id="UP000002030">
    <property type="component" value="Chromosome"/>
</dbReference>
<keyword evidence="2" id="KW-1133">Transmembrane helix</keyword>
<keyword evidence="2" id="KW-0812">Transmembrane</keyword>
<dbReference type="InterPro" id="IPR010916">
    <property type="entry name" value="TonB_box_CS"/>
</dbReference>
<accession>D1B8Z7</accession>
<keyword evidence="2" id="KW-0472">Membrane</keyword>
<evidence type="ECO:0000313" key="5">
    <source>
        <dbReference type="EMBL" id="ACZ18750.1"/>
    </source>
</evidence>
<feature type="transmembrane region" description="Helical" evidence="2">
    <location>
        <begin position="238"/>
        <end position="259"/>
    </location>
</feature>
<dbReference type="RefSeq" id="WP_012869266.1">
    <property type="nucleotide sequence ID" value="NC_013522.1"/>
</dbReference>
<dbReference type="EnsemblBacteria" id="ACZ18750">
    <property type="protein sequence ID" value="ACZ18750"/>
    <property type="gene ID" value="Taci_0514"/>
</dbReference>
<feature type="domain" description="Predicted membrane protein YciQ-like C-terminal" evidence="4">
    <location>
        <begin position="272"/>
        <end position="563"/>
    </location>
</feature>
<dbReference type="InterPro" id="IPR018702">
    <property type="entry name" value="DUF2207"/>
</dbReference>
<protein>
    <submittedName>
        <fullName evidence="5">Membrane-like protein</fullName>
    </submittedName>
</protein>
<dbReference type="STRING" id="525903.Taci_0514"/>
<feature type="domain" description="DUF2207" evidence="3">
    <location>
        <begin position="30"/>
        <end position="219"/>
    </location>
</feature>
<dbReference type="Pfam" id="PF20990">
    <property type="entry name" value="DUF2207_C"/>
    <property type="match status" value="1"/>
</dbReference>
<evidence type="ECO:0000313" key="6">
    <source>
        <dbReference type="Proteomes" id="UP000002030"/>
    </source>
</evidence>
<feature type="transmembrane region" description="Helical" evidence="2">
    <location>
        <begin position="451"/>
        <end position="475"/>
    </location>
</feature>
<keyword evidence="6" id="KW-1185">Reference proteome</keyword>